<feature type="transmembrane region" description="Helical" evidence="7">
    <location>
        <begin position="21"/>
        <end position="40"/>
    </location>
</feature>
<dbReference type="GO" id="GO:0005886">
    <property type="term" value="C:plasma membrane"/>
    <property type="evidence" value="ECO:0007669"/>
    <property type="project" value="UniProtKB-SubCell"/>
</dbReference>
<dbReference type="PANTHER" id="PTHR32309:SF13">
    <property type="entry name" value="FERRIC ENTEROBACTIN TRANSPORT PROTEIN FEPE"/>
    <property type="match status" value="1"/>
</dbReference>
<keyword evidence="5 7" id="KW-0472">Membrane</keyword>
<keyword evidence="10" id="KW-1185">Reference proteome</keyword>
<evidence type="ECO:0000256" key="6">
    <source>
        <dbReference type="SAM" id="Coils"/>
    </source>
</evidence>
<evidence type="ECO:0000256" key="7">
    <source>
        <dbReference type="SAM" id="Phobius"/>
    </source>
</evidence>
<feature type="transmembrane region" description="Helical" evidence="7">
    <location>
        <begin position="251"/>
        <end position="270"/>
    </location>
</feature>
<dbReference type="RefSeq" id="WP_114340437.1">
    <property type="nucleotide sequence ID" value="NZ_QFWQ01000001.1"/>
</dbReference>
<keyword evidence="4 7" id="KW-1133">Transmembrane helix</keyword>
<proteinExistence type="predicted"/>
<keyword evidence="6" id="KW-0175">Coiled coil</keyword>
<evidence type="ECO:0000256" key="5">
    <source>
        <dbReference type="ARBA" id="ARBA00023136"/>
    </source>
</evidence>
<keyword evidence="3 7" id="KW-0812">Transmembrane</keyword>
<dbReference type="PANTHER" id="PTHR32309">
    <property type="entry name" value="TYROSINE-PROTEIN KINASE"/>
    <property type="match status" value="1"/>
</dbReference>
<feature type="domain" description="Polysaccharide chain length determinant N-terminal" evidence="8">
    <location>
        <begin position="4"/>
        <end position="88"/>
    </location>
</feature>
<dbReference type="Pfam" id="PF02706">
    <property type="entry name" value="Wzz"/>
    <property type="match status" value="1"/>
</dbReference>
<evidence type="ECO:0000313" key="9">
    <source>
        <dbReference type="EMBL" id="RCS31702.1"/>
    </source>
</evidence>
<evidence type="ECO:0000259" key="8">
    <source>
        <dbReference type="Pfam" id="PF02706"/>
    </source>
</evidence>
<evidence type="ECO:0000256" key="2">
    <source>
        <dbReference type="ARBA" id="ARBA00022475"/>
    </source>
</evidence>
<feature type="coiled-coil region" evidence="6">
    <location>
        <begin position="152"/>
        <end position="179"/>
    </location>
</feature>
<accession>A0A368KII4</accession>
<protein>
    <submittedName>
        <fullName evidence="9">Lipopolysaccharide biosynthesis protein</fullName>
    </submittedName>
</protein>
<dbReference type="GO" id="GO:0004713">
    <property type="term" value="F:protein tyrosine kinase activity"/>
    <property type="evidence" value="ECO:0007669"/>
    <property type="project" value="TreeGrafter"/>
</dbReference>
<dbReference type="Proteomes" id="UP000252387">
    <property type="component" value="Unassembled WGS sequence"/>
</dbReference>
<organism evidence="9 10">
    <name type="scientific">Rhodanobacter denitrificans</name>
    <dbReference type="NCBI Taxonomy" id="666685"/>
    <lineage>
        <taxon>Bacteria</taxon>
        <taxon>Pseudomonadati</taxon>
        <taxon>Pseudomonadota</taxon>
        <taxon>Gammaproteobacteria</taxon>
        <taxon>Lysobacterales</taxon>
        <taxon>Rhodanobacteraceae</taxon>
        <taxon>Rhodanobacter</taxon>
    </lineage>
</organism>
<comment type="subcellular location">
    <subcellularLocation>
        <location evidence="1">Cell membrane</location>
        <topology evidence="1">Multi-pass membrane protein</topology>
    </subcellularLocation>
</comment>
<evidence type="ECO:0000256" key="4">
    <source>
        <dbReference type="ARBA" id="ARBA00022989"/>
    </source>
</evidence>
<dbReference type="AlphaFoldDB" id="A0A368KII4"/>
<dbReference type="InterPro" id="IPR050445">
    <property type="entry name" value="Bact_polysacc_biosynth/exp"/>
</dbReference>
<comment type="caution">
    <text evidence="9">The sequence shown here is derived from an EMBL/GenBank/DDBJ whole genome shotgun (WGS) entry which is preliminary data.</text>
</comment>
<name>A0A368KII4_9GAMM</name>
<dbReference type="PROSITE" id="PS51257">
    <property type="entry name" value="PROKAR_LIPOPROTEIN"/>
    <property type="match status" value="1"/>
</dbReference>
<dbReference type="InterPro" id="IPR003856">
    <property type="entry name" value="LPS_length_determ_N"/>
</dbReference>
<evidence type="ECO:0000256" key="3">
    <source>
        <dbReference type="ARBA" id="ARBA00022692"/>
    </source>
</evidence>
<dbReference type="EMBL" id="QFWQ01000001">
    <property type="protein sequence ID" value="RCS31702.1"/>
    <property type="molecule type" value="Genomic_DNA"/>
</dbReference>
<evidence type="ECO:0000313" key="10">
    <source>
        <dbReference type="Proteomes" id="UP000252387"/>
    </source>
</evidence>
<keyword evidence="2" id="KW-1003">Cell membrane</keyword>
<reference evidence="9 10" key="1">
    <citation type="submission" date="2018-05" db="EMBL/GenBank/DDBJ databases">
        <title>Draft genome sequence of Rhodanobacter denitrificans Yn1 isolated from gold copper mine.</title>
        <authorList>
            <person name="Yang N."/>
            <person name="Mazhar H.S."/>
            <person name="Rensing C."/>
        </authorList>
    </citation>
    <scope>NUCLEOTIDE SEQUENCE [LARGE SCALE GENOMIC DNA]</scope>
    <source>
        <strain evidence="9 10">Yn1</strain>
    </source>
</reference>
<gene>
    <name evidence="9" type="ORF">DEO45_00895</name>
</gene>
<sequence>MERDEIYLIDLWRIFTREWTWFVLVLVLTLACTYAFAHLVKRQWEATAWIQIAQVGQVPSGQDPKVEPLQRVTERLQLVPFENEVLESAGYAKTSSVARLYRKSLKLEPLLYAGSLVKLTVRAYSRQQASELAAATVARLRAVHQDLEEAPLKSARARLAQIESDLQTAQADRARYQQAAASGSKGGAGGKDMANPMLASLLLANKNEEIRGLRQARGDLAERLGPAYTYETSLMWPVYVPDKQAFPNPELTYGIGLLLGIFLGSSAALARNVARRPARG</sequence>
<dbReference type="OrthoDB" id="6006748at2"/>
<evidence type="ECO:0000256" key="1">
    <source>
        <dbReference type="ARBA" id="ARBA00004651"/>
    </source>
</evidence>